<keyword evidence="1" id="KW-1133">Transmembrane helix</keyword>
<keyword evidence="1" id="KW-0812">Transmembrane</keyword>
<feature type="transmembrane region" description="Helical" evidence="1">
    <location>
        <begin position="76"/>
        <end position="97"/>
    </location>
</feature>
<proteinExistence type="predicted"/>
<comment type="caution">
    <text evidence="2">The sequence shown here is derived from an EMBL/GenBank/DDBJ whole genome shotgun (WGS) entry which is preliminary data.</text>
</comment>
<protein>
    <recommendedName>
        <fullName evidence="4">RING-type E3 ubiquitin transferase</fullName>
    </recommendedName>
</protein>
<evidence type="ECO:0008006" key="4">
    <source>
        <dbReference type="Google" id="ProtNLM"/>
    </source>
</evidence>
<dbReference type="AlphaFoldDB" id="A0AA88PJ53"/>
<name>A0AA88PJ53_9TELE</name>
<dbReference type="Proteomes" id="UP001187343">
    <property type="component" value="Unassembled WGS sequence"/>
</dbReference>
<keyword evidence="1" id="KW-0472">Membrane</keyword>
<sequence>MRIVLLELRETLNILFVDNYKRVLGEKKVLNHTTDGCLTGIGKMVQDSNLVCIPPPDIQQFLTLYSILKKQESDLWFSRVLKMMFGLTIFAIFLYMLRRKPRRRVRQFRHLQEMFRIMQSVRDEDV</sequence>
<evidence type="ECO:0000313" key="2">
    <source>
        <dbReference type="EMBL" id="KAK2885323.1"/>
    </source>
</evidence>
<evidence type="ECO:0000256" key="1">
    <source>
        <dbReference type="SAM" id="Phobius"/>
    </source>
</evidence>
<gene>
    <name evidence="2" type="ORF">Q8A67_016160</name>
</gene>
<evidence type="ECO:0000313" key="3">
    <source>
        <dbReference type="Proteomes" id="UP001187343"/>
    </source>
</evidence>
<accession>A0AA88PJ53</accession>
<reference evidence="2" key="1">
    <citation type="submission" date="2023-08" db="EMBL/GenBank/DDBJ databases">
        <title>Chromosome-level Genome Assembly of mud carp (Cirrhinus molitorella).</title>
        <authorList>
            <person name="Liu H."/>
        </authorList>
    </citation>
    <scope>NUCLEOTIDE SEQUENCE</scope>
    <source>
        <strain evidence="2">Prfri</strain>
        <tissue evidence="2">Muscle</tissue>
    </source>
</reference>
<dbReference type="EMBL" id="JAUYZG010000016">
    <property type="protein sequence ID" value="KAK2885323.1"/>
    <property type="molecule type" value="Genomic_DNA"/>
</dbReference>
<keyword evidence="3" id="KW-1185">Reference proteome</keyword>
<organism evidence="2 3">
    <name type="scientific">Cirrhinus molitorella</name>
    <name type="common">mud carp</name>
    <dbReference type="NCBI Taxonomy" id="172907"/>
    <lineage>
        <taxon>Eukaryota</taxon>
        <taxon>Metazoa</taxon>
        <taxon>Chordata</taxon>
        <taxon>Craniata</taxon>
        <taxon>Vertebrata</taxon>
        <taxon>Euteleostomi</taxon>
        <taxon>Actinopterygii</taxon>
        <taxon>Neopterygii</taxon>
        <taxon>Teleostei</taxon>
        <taxon>Ostariophysi</taxon>
        <taxon>Cypriniformes</taxon>
        <taxon>Cyprinidae</taxon>
        <taxon>Labeoninae</taxon>
        <taxon>Labeonini</taxon>
        <taxon>Cirrhinus</taxon>
    </lineage>
</organism>